<dbReference type="InterPro" id="IPR013229">
    <property type="entry name" value="PEGA"/>
</dbReference>
<feature type="domain" description="PEGA" evidence="1">
    <location>
        <begin position="24"/>
        <end position="77"/>
    </location>
</feature>
<dbReference type="AlphaFoldDB" id="A0A1P8WN70"/>
<sequence>MRRTFITFALLLTFLQTGCVHRRLTINSNPVGALVRIDGKDVGYTPTSIDYTWYGTREVQLLKDGYETQTQFIDINPPWYQRFPLDFFSDNFLGTHIRDHRRYDIQMQPRQQDNAQNVIQRGRSLRSDALHGL</sequence>
<evidence type="ECO:0000259" key="1">
    <source>
        <dbReference type="Pfam" id="PF08308"/>
    </source>
</evidence>
<organism evidence="2 3">
    <name type="scientific">Fuerstiella marisgermanici</name>
    <dbReference type="NCBI Taxonomy" id="1891926"/>
    <lineage>
        <taxon>Bacteria</taxon>
        <taxon>Pseudomonadati</taxon>
        <taxon>Planctomycetota</taxon>
        <taxon>Planctomycetia</taxon>
        <taxon>Planctomycetales</taxon>
        <taxon>Planctomycetaceae</taxon>
        <taxon>Fuerstiella</taxon>
    </lineage>
</organism>
<evidence type="ECO:0000313" key="3">
    <source>
        <dbReference type="Proteomes" id="UP000187735"/>
    </source>
</evidence>
<dbReference type="Proteomes" id="UP000187735">
    <property type="component" value="Chromosome"/>
</dbReference>
<dbReference type="Pfam" id="PF08308">
    <property type="entry name" value="PEGA"/>
    <property type="match status" value="1"/>
</dbReference>
<dbReference type="EMBL" id="CP017641">
    <property type="protein sequence ID" value="APZ95487.1"/>
    <property type="molecule type" value="Genomic_DNA"/>
</dbReference>
<dbReference type="RefSeq" id="WP_077026642.1">
    <property type="nucleotide sequence ID" value="NZ_CP017641.1"/>
</dbReference>
<dbReference type="KEGG" id="fmr:Fuma_05145"/>
<proteinExistence type="predicted"/>
<protein>
    <submittedName>
        <fullName evidence="2">PEGA domain protein</fullName>
    </submittedName>
</protein>
<name>A0A1P8WN70_9PLAN</name>
<reference evidence="2 3" key="1">
    <citation type="journal article" date="2016" name="Front. Microbiol.">
        <title>Fuerstia marisgermanicae gen. nov., sp. nov., an Unusual Member of the Phylum Planctomycetes from the German Wadden Sea.</title>
        <authorList>
            <person name="Kohn T."/>
            <person name="Heuer A."/>
            <person name="Jogler M."/>
            <person name="Vollmers J."/>
            <person name="Boedeker C."/>
            <person name="Bunk B."/>
            <person name="Rast P."/>
            <person name="Borchert D."/>
            <person name="Glockner I."/>
            <person name="Freese H.M."/>
            <person name="Klenk H.P."/>
            <person name="Overmann J."/>
            <person name="Kaster A.K."/>
            <person name="Rohde M."/>
            <person name="Wiegand S."/>
            <person name="Jogler C."/>
        </authorList>
    </citation>
    <scope>NUCLEOTIDE SEQUENCE [LARGE SCALE GENOMIC DNA]</scope>
    <source>
        <strain evidence="2 3">NH11</strain>
    </source>
</reference>
<keyword evidence="3" id="KW-1185">Reference proteome</keyword>
<gene>
    <name evidence="2" type="ORF">Fuma_05145</name>
</gene>
<evidence type="ECO:0000313" key="2">
    <source>
        <dbReference type="EMBL" id="APZ95487.1"/>
    </source>
</evidence>
<accession>A0A1P8WN70</accession>
<dbReference type="OrthoDB" id="272812at2"/>